<evidence type="ECO:0000256" key="7">
    <source>
        <dbReference type="ARBA" id="ARBA00023224"/>
    </source>
</evidence>
<evidence type="ECO:0000256" key="8">
    <source>
        <dbReference type="SAM" id="Phobius"/>
    </source>
</evidence>
<dbReference type="Proteomes" id="UP000005225">
    <property type="component" value="Unassembled WGS sequence"/>
</dbReference>
<dbReference type="EMBL" id="AAQR03147681">
    <property type="status" value="NOT_ANNOTATED_CDS"/>
    <property type="molecule type" value="Genomic_DNA"/>
</dbReference>
<dbReference type="AlphaFoldDB" id="H0XXH6"/>
<keyword evidence="11" id="KW-1185">Reference proteome</keyword>
<dbReference type="GO" id="GO:0004930">
    <property type="term" value="F:G protein-coupled receptor activity"/>
    <property type="evidence" value="ECO:0007669"/>
    <property type="project" value="UniProtKB-KW"/>
</dbReference>
<dbReference type="InterPro" id="IPR017452">
    <property type="entry name" value="GPCR_Rhodpsn_7TM"/>
</dbReference>
<feature type="transmembrane region" description="Helical" evidence="8">
    <location>
        <begin position="175"/>
        <end position="197"/>
    </location>
</feature>
<dbReference type="InParanoid" id="H0XXH6"/>
<evidence type="ECO:0000259" key="9">
    <source>
        <dbReference type="PROSITE" id="PS50262"/>
    </source>
</evidence>
<feature type="transmembrane region" description="Helical" evidence="8">
    <location>
        <begin position="59"/>
        <end position="79"/>
    </location>
</feature>
<evidence type="ECO:0000256" key="4">
    <source>
        <dbReference type="ARBA" id="ARBA00023040"/>
    </source>
</evidence>
<feature type="transmembrane region" description="Helical" evidence="8">
    <location>
        <begin position="244"/>
        <end position="266"/>
    </location>
</feature>
<feature type="transmembrane region" description="Helical" evidence="8">
    <location>
        <begin position="209"/>
        <end position="232"/>
    </location>
</feature>
<protein>
    <recommendedName>
        <fullName evidence="9">G-protein coupled receptors family 1 profile domain-containing protein</fullName>
    </recommendedName>
</protein>
<keyword evidence="6" id="KW-0675">Receptor</keyword>
<reference evidence="10" key="3">
    <citation type="submission" date="2025-09" db="UniProtKB">
        <authorList>
            <consortium name="Ensembl"/>
        </authorList>
    </citation>
    <scope>IDENTIFICATION</scope>
</reference>
<dbReference type="Ensembl" id="ENSOGAT00000032502.1">
    <property type="protein sequence ID" value="ENSOGAP00000020819.1"/>
    <property type="gene ID" value="ENSOGAG00000027568.1"/>
</dbReference>
<feature type="transmembrane region" description="Helical" evidence="8">
    <location>
        <begin position="137"/>
        <end position="155"/>
    </location>
</feature>
<keyword evidence="5 8" id="KW-0472">Membrane</keyword>
<reference evidence="10" key="2">
    <citation type="submission" date="2025-08" db="UniProtKB">
        <authorList>
            <consortium name="Ensembl"/>
        </authorList>
    </citation>
    <scope>IDENTIFICATION</scope>
</reference>
<keyword evidence="3 8" id="KW-1133">Transmembrane helix</keyword>
<feature type="transmembrane region" description="Helical" evidence="8">
    <location>
        <begin position="99"/>
        <end position="125"/>
    </location>
</feature>
<proteinExistence type="predicted"/>
<dbReference type="InterPro" id="IPR026234">
    <property type="entry name" value="MRGPCRFAMILY"/>
</dbReference>
<evidence type="ECO:0000256" key="6">
    <source>
        <dbReference type="ARBA" id="ARBA00023170"/>
    </source>
</evidence>
<keyword evidence="7" id="KW-0807">Transducer</keyword>
<sequence>KETETPAHLKMNSTGSEWPVDKQVVFSLTVLLALSGVVGDSLLCWLLCSQVRSSPCMVYLLNLTTADIINLCCLAAVLLEETIALHHQVMFSITVFLEHISYVSDTAGLSLLAALSVESSLGVLFPSWNSHRPQHTSTVASAVSWALAIALHTVSALCDFWEKALACSLFQKGFLAFHMLLCLLTCLSNLALTFRSLCCPQQCSPMRIYHVICTMTITFLLWGLPLVAIRYLPEEEDVSLAFDLLLLLSMVISTAHPATYFLAWCLRWQRCREPLKVTLQRALLSEME</sequence>
<dbReference type="GO" id="GO:0005886">
    <property type="term" value="C:plasma membrane"/>
    <property type="evidence" value="ECO:0007669"/>
    <property type="project" value="TreeGrafter"/>
</dbReference>
<comment type="subcellular location">
    <subcellularLocation>
        <location evidence="1">Membrane</location>
        <topology evidence="1">Multi-pass membrane protein</topology>
    </subcellularLocation>
</comment>
<keyword evidence="4" id="KW-0297">G-protein coupled receptor</keyword>
<evidence type="ECO:0000256" key="2">
    <source>
        <dbReference type="ARBA" id="ARBA00022692"/>
    </source>
</evidence>
<evidence type="ECO:0000256" key="5">
    <source>
        <dbReference type="ARBA" id="ARBA00023136"/>
    </source>
</evidence>
<dbReference type="PROSITE" id="PS50262">
    <property type="entry name" value="G_PROTEIN_RECEP_F1_2"/>
    <property type="match status" value="1"/>
</dbReference>
<accession>H0XXH6</accession>
<keyword evidence="2 8" id="KW-0812">Transmembrane</keyword>
<reference evidence="11" key="1">
    <citation type="submission" date="2011-03" db="EMBL/GenBank/DDBJ databases">
        <title>Version 3 of the genome sequence of Otolemur garnettii (Bushbaby).</title>
        <authorList>
            <consortium name="The Broad Institute Genome Sequencing Platform"/>
            <person name="Di Palma F."/>
            <person name="Johnson J."/>
            <person name="Lander E.S."/>
            <person name="Lindblad-Toh K."/>
            <person name="Jaffe D.B."/>
            <person name="Gnerre S."/>
            <person name="MacCallum I."/>
            <person name="Przybylski D."/>
            <person name="Ribeiro F.J."/>
            <person name="Burton J.N."/>
            <person name="Walker B.J."/>
            <person name="Sharpe T."/>
            <person name="Hall G."/>
        </authorList>
    </citation>
    <scope>NUCLEOTIDE SEQUENCE [LARGE SCALE GENOMIC DNA]</scope>
</reference>
<dbReference type="HOGENOM" id="CLU_009579_4_1_1"/>
<dbReference type="GeneTree" id="ENSGT01030000234639"/>
<evidence type="ECO:0000256" key="3">
    <source>
        <dbReference type="ARBA" id="ARBA00022989"/>
    </source>
</evidence>
<feature type="transmembrane region" description="Helical" evidence="8">
    <location>
        <begin position="24"/>
        <end position="47"/>
    </location>
</feature>
<dbReference type="PRINTS" id="PR02108">
    <property type="entry name" value="MRGPCRFAMILY"/>
</dbReference>
<dbReference type="SUPFAM" id="SSF81321">
    <property type="entry name" value="Family A G protein-coupled receptor-like"/>
    <property type="match status" value="1"/>
</dbReference>
<dbReference type="PANTHER" id="PTHR11334:SF22">
    <property type="entry name" value="MAS-RELATED G-PROTEIN COUPLED RECEPTOR MRG-RELATED"/>
    <property type="match status" value="1"/>
</dbReference>
<dbReference type="eggNOG" id="ENOG502SNTZ">
    <property type="taxonomic scope" value="Eukaryota"/>
</dbReference>
<organism evidence="10 11">
    <name type="scientific">Otolemur garnettii</name>
    <name type="common">Small-eared galago</name>
    <name type="synonym">Garnett's greater bushbaby</name>
    <dbReference type="NCBI Taxonomy" id="30611"/>
    <lineage>
        <taxon>Eukaryota</taxon>
        <taxon>Metazoa</taxon>
        <taxon>Chordata</taxon>
        <taxon>Craniata</taxon>
        <taxon>Vertebrata</taxon>
        <taxon>Euteleostomi</taxon>
        <taxon>Mammalia</taxon>
        <taxon>Eutheria</taxon>
        <taxon>Euarchontoglires</taxon>
        <taxon>Primates</taxon>
        <taxon>Strepsirrhini</taxon>
        <taxon>Lorisiformes</taxon>
        <taxon>Galagidae</taxon>
        <taxon>Otolemur</taxon>
    </lineage>
</organism>
<feature type="domain" description="G-protein coupled receptors family 1 profile" evidence="9">
    <location>
        <begin position="39"/>
        <end position="260"/>
    </location>
</feature>
<dbReference type="Gene3D" id="1.20.1070.10">
    <property type="entry name" value="Rhodopsin 7-helix transmembrane proteins"/>
    <property type="match status" value="1"/>
</dbReference>
<dbReference type="PANTHER" id="PTHR11334">
    <property type="entry name" value="MAS-RELATED G-PROTEIN COUPLED RECEPTOR"/>
    <property type="match status" value="1"/>
</dbReference>
<name>H0XXH6_OTOGA</name>
<evidence type="ECO:0000313" key="10">
    <source>
        <dbReference type="Ensembl" id="ENSOGAP00000020819.1"/>
    </source>
</evidence>
<evidence type="ECO:0000256" key="1">
    <source>
        <dbReference type="ARBA" id="ARBA00004141"/>
    </source>
</evidence>
<evidence type="ECO:0000313" key="11">
    <source>
        <dbReference type="Proteomes" id="UP000005225"/>
    </source>
</evidence>